<dbReference type="OrthoDB" id="6431587at2759"/>
<dbReference type="PANTHER" id="PTHR45913:SF19">
    <property type="entry name" value="LOW QUALITY PROTEIN: ZINC FINGER BED DOMAIN-CONTAINING PROTEIN 5-LIKE"/>
    <property type="match status" value="1"/>
</dbReference>
<sequence length="108" mass="12268">MYRKNDLEWDKCVNICSNGTVEMIGKVKGAVSRMKQVAKNATSSHYVMHRLCLTTRRLPQGLKLVLDGSVKIINHIKSPLHFIARSLQHTAGNLGMDHLYLVLHTEMR</sequence>
<keyword evidence="2" id="KW-1185">Reference proteome</keyword>
<evidence type="ECO:0000313" key="2">
    <source>
        <dbReference type="Proteomes" id="UP000887013"/>
    </source>
</evidence>
<evidence type="ECO:0000313" key="1">
    <source>
        <dbReference type="EMBL" id="GFT51641.1"/>
    </source>
</evidence>
<reference evidence="1" key="1">
    <citation type="submission" date="2020-08" db="EMBL/GenBank/DDBJ databases">
        <title>Multicomponent nature underlies the extraordinary mechanical properties of spider dragline silk.</title>
        <authorList>
            <person name="Kono N."/>
            <person name="Nakamura H."/>
            <person name="Mori M."/>
            <person name="Yoshida Y."/>
            <person name="Ohtoshi R."/>
            <person name="Malay A.D."/>
            <person name="Moran D.A.P."/>
            <person name="Tomita M."/>
            <person name="Numata K."/>
            <person name="Arakawa K."/>
        </authorList>
    </citation>
    <scope>NUCLEOTIDE SEQUENCE</scope>
</reference>
<organism evidence="1 2">
    <name type="scientific">Nephila pilipes</name>
    <name type="common">Giant wood spider</name>
    <name type="synonym">Nephila maculata</name>
    <dbReference type="NCBI Taxonomy" id="299642"/>
    <lineage>
        <taxon>Eukaryota</taxon>
        <taxon>Metazoa</taxon>
        <taxon>Ecdysozoa</taxon>
        <taxon>Arthropoda</taxon>
        <taxon>Chelicerata</taxon>
        <taxon>Arachnida</taxon>
        <taxon>Araneae</taxon>
        <taxon>Araneomorphae</taxon>
        <taxon>Entelegynae</taxon>
        <taxon>Araneoidea</taxon>
        <taxon>Nephilidae</taxon>
        <taxon>Nephila</taxon>
    </lineage>
</organism>
<proteinExistence type="predicted"/>
<gene>
    <name evidence="1" type="primary">ZBED5</name>
    <name evidence="1" type="ORF">NPIL_68721</name>
</gene>
<protein>
    <submittedName>
        <fullName evidence="1">Zinc finger BED domain-containing protein 5</fullName>
    </submittedName>
</protein>
<accession>A0A8X6TVM0</accession>
<name>A0A8X6TVM0_NEPPI</name>
<dbReference type="AlphaFoldDB" id="A0A8X6TVM0"/>
<comment type="caution">
    <text evidence="1">The sequence shown here is derived from an EMBL/GenBank/DDBJ whole genome shotgun (WGS) entry which is preliminary data.</text>
</comment>
<dbReference type="PANTHER" id="PTHR45913">
    <property type="entry name" value="EPM2A-INTERACTING PROTEIN 1"/>
    <property type="match status" value="1"/>
</dbReference>
<dbReference type="Proteomes" id="UP000887013">
    <property type="component" value="Unassembled WGS sequence"/>
</dbReference>
<dbReference type="EMBL" id="BMAW01016972">
    <property type="protein sequence ID" value="GFT51641.1"/>
    <property type="molecule type" value="Genomic_DNA"/>
</dbReference>